<protein>
    <submittedName>
        <fullName evidence="1">Uncharacterized protein</fullName>
    </submittedName>
</protein>
<evidence type="ECO:0000313" key="2">
    <source>
        <dbReference type="Proteomes" id="UP000216363"/>
    </source>
</evidence>
<dbReference type="Proteomes" id="UP000216363">
    <property type="component" value="Unassembled WGS sequence"/>
</dbReference>
<comment type="caution">
    <text evidence="1">The sequence shown here is derived from an EMBL/GenBank/DDBJ whole genome shotgun (WGS) entry which is preliminary data.</text>
</comment>
<name>A0A256GWZ4_9HYPH</name>
<proteinExistence type="predicted"/>
<sequence length="37" mass="4521">MRHPKGRPLNAKRRRQQRRLLFLSTLSVIVETRYPFV</sequence>
<dbReference type="EMBL" id="NNRN01000038">
    <property type="protein sequence ID" value="OYR31662.1"/>
    <property type="molecule type" value="Genomic_DNA"/>
</dbReference>
<accession>A0A256GWZ4</accession>
<organism evidence="1 2">
    <name type="scientific">Brucella lupini</name>
    <dbReference type="NCBI Taxonomy" id="255457"/>
    <lineage>
        <taxon>Bacteria</taxon>
        <taxon>Pseudomonadati</taxon>
        <taxon>Pseudomonadota</taxon>
        <taxon>Alphaproteobacteria</taxon>
        <taxon>Hyphomicrobiales</taxon>
        <taxon>Brucellaceae</taxon>
        <taxon>Brucella/Ochrobactrum group</taxon>
        <taxon>Brucella</taxon>
    </lineage>
</organism>
<reference evidence="1 2" key="1">
    <citation type="submission" date="2017-07" db="EMBL/GenBank/DDBJ databases">
        <title>Draft genome of Ochrobactrum lupini type strain LUP21.</title>
        <authorList>
            <person name="Krzyzanowska D.M."/>
            <person name="Jafra S."/>
        </authorList>
    </citation>
    <scope>NUCLEOTIDE SEQUENCE [LARGE SCALE GENOMIC DNA]</scope>
    <source>
        <strain evidence="1 2">LUP21</strain>
    </source>
</reference>
<evidence type="ECO:0000313" key="1">
    <source>
        <dbReference type="EMBL" id="OYR31662.1"/>
    </source>
</evidence>
<dbReference type="AlphaFoldDB" id="A0A256GWZ4"/>
<gene>
    <name evidence="1" type="ORF">CES86_1157</name>
</gene>